<reference evidence="4" key="1">
    <citation type="journal article" date="2014" name="Int. J. Syst. Evol. Microbiol.">
        <title>Complete genome sequence of Corynebacterium casei LMG S-19264T (=DSM 44701T), isolated from a smear-ripened cheese.</title>
        <authorList>
            <consortium name="US DOE Joint Genome Institute (JGI-PGF)"/>
            <person name="Walter F."/>
            <person name="Albersmeier A."/>
            <person name="Kalinowski J."/>
            <person name="Ruckert C."/>
        </authorList>
    </citation>
    <scope>NUCLEOTIDE SEQUENCE</scope>
    <source>
        <strain evidence="4">CGMCC 1.15290</strain>
    </source>
</reference>
<dbReference type="Gene3D" id="3.40.50.1820">
    <property type="entry name" value="alpha/beta hydrolase"/>
    <property type="match status" value="1"/>
</dbReference>
<dbReference type="SUPFAM" id="SSF53474">
    <property type="entry name" value="alpha/beta-Hydrolases"/>
    <property type="match status" value="1"/>
</dbReference>
<feature type="domain" description="Serine aminopeptidase S33" evidence="3">
    <location>
        <begin position="182"/>
        <end position="283"/>
    </location>
</feature>
<dbReference type="InterPro" id="IPR022742">
    <property type="entry name" value="Hydrolase_4"/>
</dbReference>
<dbReference type="EMBL" id="BMIB01000006">
    <property type="protein sequence ID" value="GGH81510.1"/>
    <property type="molecule type" value="Genomic_DNA"/>
</dbReference>
<dbReference type="AlphaFoldDB" id="A0A917J6M4"/>
<name>A0A917J6M4_9BACT</name>
<comment type="caution">
    <text evidence="4">The sequence shown here is derived from an EMBL/GenBank/DDBJ whole genome shotgun (WGS) entry which is preliminary data.</text>
</comment>
<gene>
    <name evidence="4" type="ORF">GCM10011379_54000</name>
</gene>
<keyword evidence="2" id="KW-0732">Signal</keyword>
<evidence type="ECO:0000313" key="5">
    <source>
        <dbReference type="Proteomes" id="UP000627292"/>
    </source>
</evidence>
<dbReference type="RefSeq" id="WP_188958516.1">
    <property type="nucleotide sequence ID" value="NZ_BMIB01000006.1"/>
</dbReference>
<dbReference type="Proteomes" id="UP000627292">
    <property type="component" value="Unassembled WGS sequence"/>
</dbReference>
<keyword evidence="1 4" id="KW-0378">Hydrolase</keyword>
<accession>A0A917J6M4</accession>
<reference evidence="4" key="2">
    <citation type="submission" date="2020-09" db="EMBL/GenBank/DDBJ databases">
        <authorList>
            <person name="Sun Q."/>
            <person name="Zhou Y."/>
        </authorList>
    </citation>
    <scope>NUCLEOTIDE SEQUENCE</scope>
    <source>
        <strain evidence="4">CGMCC 1.15290</strain>
    </source>
</reference>
<dbReference type="GO" id="GO:0006508">
    <property type="term" value="P:proteolysis"/>
    <property type="evidence" value="ECO:0007669"/>
    <property type="project" value="InterPro"/>
</dbReference>
<sequence>MKKWILLIVITVATTALYAQQANIAGKWVGRFGGQATLVFHFKKTGDSLSGTFDSPRENAFGIPLSSVALAADTVVVTVKPLRVNFKGKLTGDTAISGSWLQGAAILPITFIKTPELRPQQPVAPFNYNSEEVGYDNADKSVHFGGTFTYPKKGGPFVTAILITGSGQEDRDETIRGHKPFAVIADYLTKNGYAVLRVDDRGVGKTTGTLEGVTSQDFARDVEAAIDYVKSRKEVNAARIGLIGHSEGGLIANIVAVQRPADVYYIISLAGPGVRGSVLMAEQNEKILTQQGVPAHGVAFYKSFIREVMDSLTLESDSAAIYRRANLVFNKLKQSTPDSAIASLGIFSDMQAGMLMKKVAGNLAGSWMKYMITSDPAAYIEKLSCKYLALNGSEDVQVVASLNLPGIEAALKKSKSTGYVVKEIQGVNHLFQHCKLCTVAEYGDLEETFAPDALNVVTEWLNGHVK</sequence>
<dbReference type="PROSITE" id="PS00708">
    <property type="entry name" value="PRO_ENDOPEP_SER"/>
    <property type="match status" value="1"/>
</dbReference>
<dbReference type="PANTHER" id="PTHR43265">
    <property type="entry name" value="ESTERASE ESTD"/>
    <property type="match status" value="1"/>
</dbReference>
<evidence type="ECO:0000259" key="3">
    <source>
        <dbReference type="Pfam" id="PF12146"/>
    </source>
</evidence>
<protein>
    <submittedName>
        <fullName evidence="4">Alpha/beta hydrolase</fullName>
    </submittedName>
</protein>
<dbReference type="PANTHER" id="PTHR43265:SF1">
    <property type="entry name" value="ESTERASE ESTD"/>
    <property type="match status" value="1"/>
</dbReference>
<evidence type="ECO:0000256" key="1">
    <source>
        <dbReference type="ARBA" id="ARBA00022801"/>
    </source>
</evidence>
<dbReference type="Pfam" id="PF12146">
    <property type="entry name" value="Hydrolase_4"/>
    <property type="match status" value="1"/>
</dbReference>
<proteinExistence type="predicted"/>
<feature type="chain" id="PRO_5037916226" evidence="2">
    <location>
        <begin position="22"/>
        <end position="466"/>
    </location>
</feature>
<dbReference type="InterPro" id="IPR029058">
    <property type="entry name" value="AB_hydrolase_fold"/>
</dbReference>
<evidence type="ECO:0000256" key="2">
    <source>
        <dbReference type="SAM" id="SignalP"/>
    </source>
</evidence>
<organism evidence="4 5">
    <name type="scientific">Filimonas zeae</name>
    <dbReference type="NCBI Taxonomy" id="1737353"/>
    <lineage>
        <taxon>Bacteria</taxon>
        <taxon>Pseudomonadati</taxon>
        <taxon>Bacteroidota</taxon>
        <taxon>Chitinophagia</taxon>
        <taxon>Chitinophagales</taxon>
        <taxon>Chitinophagaceae</taxon>
        <taxon>Filimonas</taxon>
    </lineage>
</organism>
<dbReference type="GO" id="GO:0004252">
    <property type="term" value="F:serine-type endopeptidase activity"/>
    <property type="evidence" value="ECO:0007669"/>
    <property type="project" value="InterPro"/>
</dbReference>
<dbReference type="GO" id="GO:0052689">
    <property type="term" value="F:carboxylic ester hydrolase activity"/>
    <property type="evidence" value="ECO:0007669"/>
    <property type="project" value="TreeGrafter"/>
</dbReference>
<dbReference type="InterPro" id="IPR053145">
    <property type="entry name" value="AB_hydrolase_Est10"/>
</dbReference>
<evidence type="ECO:0000313" key="4">
    <source>
        <dbReference type="EMBL" id="GGH81510.1"/>
    </source>
</evidence>
<dbReference type="InterPro" id="IPR002471">
    <property type="entry name" value="Pept_S9_AS"/>
</dbReference>
<feature type="signal peptide" evidence="2">
    <location>
        <begin position="1"/>
        <end position="21"/>
    </location>
</feature>
<keyword evidence="5" id="KW-1185">Reference proteome</keyword>